<evidence type="ECO:0000259" key="1">
    <source>
        <dbReference type="SMART" id="SM00421"/>
    </source>
</evidence>
<dbReference type="GO" id="GO:0003677">
    <property type="term" value="F:DNA binding"/>
    <property type="evidence" value="ECO:0007669"/>
    <property type="project" value="InterPro"/>
</dbReference>
<dbReference type="SUPFAM" id="SSF46894">
    <property type="entry name" value="C-terminal effector domain of the bipartite response regulators"/>
    <property type="match status" value="1"/>
</dbReference>
<evidence type="ECO:0000313" key="2">
    <source>
        <dbReference type="EMBL" id="KAB1079908.1"/>
    </source>
</evidence>
<dbReference type="Proteomes" id="UP000474159">
    <property type="component" value="Unassembled WGS sequence"/>
</dbReference>
<accession>A0A6L3T251</accession>
<feature type="domain" description="HTH luxR-type" evidence="1">
    <location>
        <begin position="297"/>
        <end position="354"/>
    </location>
</feature>
<dbReference type="GO" id="GO:0006355">
    <property type="term" value="P:regulation of DNA-templated transcription"/>
    <property type="evidence" value="ECO:0007669"/>
    <property type="project" value="InterPro"/>
</dbReference>
<dbReference type="RefSeq" id="WP_150999696.1">
    <property type="nucleotide sequence ID" value="NZ_VZZK01000007.1"/>
</dbReference>
<reference evidence="2 3" key="1">
    <citation type="submission" date="2019-09" db="EMBL/GenBank/DDBJ databases">
        <title>YIM 48816 draft genome.</title>
        <authorList>
            <person name="Jiang L."/>
        </authorList>
    </citation>
    <scope>NUCLEOTIDE SEQUENCE [LARGE SCALE GENOMIC DNA]</scope>
    <source>
        <strain evidence="2 3">YIM 48816</strain>
    </source>
</reference>
<dbReference type="Gene3D" id="1.10.10.10">
    <property type="entry name" value="Winged helix-like DNA-binding domain superfamily/Winged helix DNA-binding domain"/>
    <property type="match status" value="1"/>
</dbReference>
<dbReference type="SMART" id="SM00421">
    <property type="entry name" value="HTH_LUXR"/>
    <property type="match status" value="1"/>
</dbReference>
<proteinExistence type="predicted"/>
<dbReference type="InterPro" id="IPR000792">
    <property type="entry name" value="Tscrpt_reg_LuxR_C"/>
</dbReference>
<name>A0A6L3T251_9HYPH</name>
<evidence type="ECO:0000313" key="3">
    <source>
        <dbReference type="Proteomes" id="UP000474159"/>
    </source>
</evidence>
<dbReference type="InterPro" id="IPR036388">
    <property type="entry name" value="WH-like_DNA-bd_sf"/>
</dbReference>
<keyword evidence="3" id="KW-1185">Reference proteome</keyword>
<comment type="caution">
    <text evidence="2">The sequence shown here is derived from an EMBL/GenBank/DDBJ whole genome shotgun (WGS) entry which is preliminary data.</text>
</comment>
<dbReference type="AlphaFoldDB" id="A0A6L3T251"/>
<organism evidence="2 3">
    <name type="scientific">Methylobacterium soli</name>
    <dbReference type="NCBI Taxonomy" id="553447"/>
    <lineage>
        <taxon>Bacteria</taxon>
        <taxon>Pseudomonadati</taxon>
        <taxon>Pseudomonadota</taxon>
        <taxon>Alphaproteobacteria</taxon>
        <taxon>Hyphomicrobiales</taxon>
        <taxon>Methylobacteriaceae</taxon>
        <taxon>Methylobacterium</taxon>
    </lineage>
</organism>
<dbReference type="InterPro" id="IPR016032">
    <property type="entry name" value="Sig_transdc_resp-reg_C-effctor"/>
</dbReference>
<sequence length="361" mass="38125">MMRAFDPVSLIDKIYEASVLPDHWIDVLDLMTEIAGGAGTVLLASEMENLRWLNTAGLDGFVEAFLAGGWAQRNTRTPRVLEAQHAGFLLEEDVYSREEIAQDPIIQDFLRPRGLGWATATAFPMPTGDTLVFSIERRHADGPVPREAVAVLDGLRPHLGRAALLSARLQLERARAAVEALALLGLPAGIVTHNAKLQSANDLLQALMPRIVRDGRSRVAFSDPRADALLARALAGGAGRSARSIPIPASGEDPATVAHLVPVRGAARDIFAGSAALLALTPVVPGQVPGAELLQGLFDLTAAEARVARGIAEGATIAGLARGQGVLEATVRSQVKAAFAKTGVSRQVDLARLLSGLVVTR</sequence>
<protein>
    <recommendedName>
        <fullName evidence="1">HTH luxR-type domain-containing protein</fullName>
    </recommendedName>
</protein>
<gene>
    <name evidence="2" type="ORF">F6X53_09160</name>
</gene>
<dbReference type="OrthoDB" id="6697591at2"/>
<dbReference type="EMBL" id="VZZK01000007">
    <property type="protein sequence ID" value="KAB1079908.1"/>
    <property type="molecule type" value="Genomic_DNA"/>
</dbReference>